<accession>A0A1R4H8E1</accession>
<evidence type="ECO:0000313" key="2">
    <source>
        <dbReference type="Proteomes" id="UP000195667"/>
    </source>
</evidence>
<protein>
    <submittedName>
        <fullName evidence="1">Uncharacterized protein</fullName>
    </submittedName>
</protein>
<proteinExistence type="predicted"/>
<reference evidence="2" key="1">
    <citation type="submission" date="2017-02" db="EMBL/GenBank/DDBJ databases">
        <authorList>
            <person name="Daims H."/>
        </authorList>
    </citation>
    <scope>NUCLEOTIDE SEQUENCE [LARGE SCALE GENOMIC DNA]</scope>
</reference>
<sequence length="70" mass="7957">MSTKCTIKYFDEEDHNGFHLYTDGLDEFDTDNEPPVYLQLNGVEFIASSPGNVEVRIPRAWAIKLGLIQP</sequence>
<dbReference type="RefSeq" id="WP_087143412.1">
    <property type="nucleotide sequence ID" value="NZ_FUKI01000103.1"/>
</dbReference>
<evidence type="ECO:0000313" key="1">
    <source>
        <dbReference type="EMBL" id="SJM92479.1"/>
    </source>
</evidence>
<name>A0A1R4H8E1_9GAMM</name>
<dbReference type="Proteomes" id="UP000195667">
    <property type="component" value="Unassembled WGS sequence"/>
</dbReference>
<keyword evidence="2" id="KW-1185">Reference proteome</keyword>
<gene>
    <name evidence="1" type="ORF">CRENPOLYSF1_290026</name>
</gene>
<dbReference type="EMBL" id="FUKI01000103">
    <property type="protein sequence ID" value="SJM92479.1"/>
    <property type="molecule type" value="Genomic_DNA"/>
</dbReference>
<organism evidence="1 2">
    <name type="scientific">Crenothrix polyspora</name>
    <dbReference type="NCBI Taxonomy" id="360316"/>
    <lineage>
        <taxon>Bacteria</taxon>
        <taxon>Pseudomonadati</taxon>
        <taxon>Pseudomonadota</taxon>
        <taxon>Gammaproteobacteria</taxon>
        <taxon>Methylococcales</taxon>
        <taxon>Crenotrichaceae</taxon>
        <taxon>Crenothrix</taxon>
    </lineage>
</organism>
<dbReference type="AlphaFoldDB" id="A0A1R4H8E1"/>